<dbReference type="Gene3D" id="1.25.40.20">
    <property type="entry name" value="Ankyrin repeat-containing domain"/>
    <property type="match status" value="1"/>
</dbReference>
<dbReference type="PRINTS" id="PR00452">
    <property type="entry name" value="SH3DOMAIN"/>
</dbReference>
<evidence type="ECO:0000256" key="1">
    <source>
        <dbReference type="ARBA" id="ARBA00004496"/>
    </source>
</evidence>
<comment type="caution">
    <text evidence="12">The sequence shown here is derived from an EMBL/GenBank/DDBJ whole genome shotgun (WGS) entry which is preliminary data.</text>
</comment>
<dbReference type="PROSITE" id="PS50002">
    <property type="entry name" value="SH3"/>
    <property type="match status" value="1"/>
</dbReference>
<dbReference type="PRINTS" id="PR01415">
    <property type="entry name" value="ANKYRIN"/>
</dbReference>
<comment type="function">
    <text evidence="6">Induces bone resorption, acting probably through a signaling cascade which results in the secretion of factor(s) enhancing osteoclast formation and activity.</text>
</comment>
<dbReference type="Pfam" id="PF12796">
    <property type="entry name" value="Ank_2"/>
    <property type="match status" value="1"/>
</dbReference>
<reference evidence="12 13" key="1">
    <citation type="submission" date="2024-02" db="EMBL/GenBank/DDBJ databases">
        <authorList>
            <person name="Daric V."/>
            <person name="Darras S."/>
        </authorList>
    </citation>
    <scope>NUCLEOTIDE SEQUENCE [LARGE SCALE GENOMIC DNA]</scope>
</reference>
<dbReference type="InterPro" id="IPR036028">
    <property type="entry name" value="SH3-like_dom_sf"/>
</dbReference>
<dbReference type="SMART" id="SM00248">
    <property type="entry name" value="ANK"/>
    <property type="match status" value="3"/>
</dbReference>
<evidence type="ECO:0000256" key="10">
    <source>
        <dbReference type="SAM" id="MobiDB-lite"/>
    </source>
</evidence>
<dbReference type="Proteomes" id="UP001642483">
    <property type="component" value="Unassembled WGS sequence"/>
</dbReference>
<feature type="region of interest" description="Disordered" evidence="10">
    <location>
        <begin position="219"/>
        <end position="238"/>
    </location>
</feature>
<sequence>MQENQILTLQSKKNSVAPARTILANKRAAPAPPKLAPKPGVVKVYKAMWAYTAQHVDELTFEEGDRIYITDQSESGWWKATVKGKAGLVPSNYVAEDIADAIDFPLHEAAKRGNLSFLLECLDNKIAINAADKSGSTALYWAAHGGHVECVDVLINNNFIELNHTNKLGDTPLHAAAWKSHPDVIKLLLHKGANSQVKNKDNKTPMDLASDPECAALLKPRGRGSVGSSNDEYLGDSD</sequence>
<evidence type="ECO:0000256" key="7">
    <source>
        <dbReference type="ARBA" id="ARBA00040640"/>
    </source>
</evidence>
<feature type="domain" description="SH3" evidence="11">
    <location>
        <begin position="40"/>
        <end position="99"/>
    </location>
</feature>
<organism evidence="12 13">
    <name type="scientific">Clavelina lepadiformis</name>
    <name type="common">Light-bulb sea squirt</name>
    <name type="synonym">Ascidia lepadiformis</name>
    <dbReference type="NCBI Taxonomy" id="159417"/>
    <lineage>
        <taxon>Eukaryota</taxon>
        <taxon>Metazoa</taxon>
        <taxon>Chordata</taxon>
        <taxon>Tunicata</taxon>
        <taxon>Ascidiacea</taxon>
        <taxon>Aplousobranchia</taxon>
        <taxon>Clavelinidae</taxon>
        <taxon>Clavelina</taxon>
    </lineage>
</organism>
<dbReference type="PANTHER" id="PTHR24155">
    <property type="entry name" value="OSTEOCLAST-STIMULATING FACTOR 1"/>
    <property type="match status" value="1"/>
</dbReference>
<evidence type="ECO:0000256" key="6">
    <source>
        <dbReference type="ARBA" id="ARBA00037432"/>
    </source>
</evidence>
<evidence type="ECO:0000259" key="11">
    <source>
        <dbReference type="PROSITE" id="PS50002"/>
    </source>
</evidence>
<evidence type="ECO:0000313" key="12">
    <source>
        <dbReference type="EMBL" id="CAK8684786.1"/>
    </source>
</evidence>
<dbReference type="PANTHER" id="PTHR24155:SF10">
    <property type="entry name" value="OSTEOCLAST-STIMULATING FACTOR 1"/>
    <property type="match status" value="1"/>
</dbReference>
<evidence type="ECO:0000256" key="9">
    <source>
        <dbReference type="PROSITE-ProRule" id="PRU00192"/>
    </source>
</evidence>
<comment type="subcellular location">
    <subcellularLocation>
        <location evidence="1">Cytoplasm</location>
    </subcellularLocation>
</comment>
<dbReference type="InterPro" id="IPR036770">
    <property type="entry name" value="Ankyrin_rpt-contain_sf"/>
</dbReference>
<proteinExistence type="predicted"/>
<dbReference type="CDD" id="cd11772">
    <property type="entry name" value="SH3_OSTF1"/>
    <property type="match status" value="1"/>
</dbReference>
<dbReference type="InterPro" id="IPR001452">
    <property type="entry name" value="SH3_domain"/>
</dbReference>
<protein>
    <recommendedName>
        <fullName evidence="7">Osteoclast-stimulating factor 1</fullName>
    </recommendedName>
</protein>
<keyword evidence="2 9" id="KW-0728">SH3 domain</keyword>
<evidence type="ECO:0000256" key="2">
    <source>
        <dbReference type="ARBA" id="ARBA00022443"/>
    </source>
</evidence>
<keyword evidence="4" id="KW-0677">Repeat</keyword>
<keyword evidence="3" id="KW-0963">Cytoplasm</keyword>
<evidence type="ECO:0000256" key="5">
    <source>
        <dbReference type="ARBA" id="ARBA00023043"/>
    </source>
</evidence>
<evidence type="ECO:0000256" key="3">
    <source>
        <dbReference type="ARBA" id="ARBA00022490"/>
    </source>
</evidence>
<evidence type="ECO:0000313" key="13">
    <source>
        <dbReference type="Proteomes" id="UP001642483"/>
    </source>
</evidence>
<evidence type="ECO:0000256" key="4">
    <source>
        <dbReference type="ARBA" id="ARBA00022737"/>
    </source>
</evidence>
<dbReference type="SUPFAM" id="SSF48403">
    <property type="entry name" value="Ankyrin repeat"/>
    <property type="match status" value="1"/>
</dbReference>
<gene>
    <name evidence="12" type="ORF">CVLEPA_LOCUS15900</name>
</gene>
<accession>A0ABP0FYW5</accession>
<dbReference type="PROSITE" id="PS50088">
    <property type="entry name" value="ANK_REPEAT"/>
    <property type="match status" value="1"/>
</dbReference>
<dbReference type="PROSITE" id="PS50297">
    <property type="entry name" value="ANK_REP_REGION"/>
    <property type="match status" value="1"/>
</dbReference>
<dbReference type="SMART" id="SM00326">
    <property type="entry name" value="SH3"/>
    <property type="match status" value="1"/>
</dbReference>
<dbReference type="Gene3D" id="2.30.30.40">
    <property type="entry name" value="SH3 Domains"/>
    <property type="match status" value="1"/>
</dbReference>
<name>A0ABP0FYW5_CLALP</name>
<keyword evidence="5 8" id="KW-0040">ANK repeat</keyword>
<dbReference type="Pfam" id="PF14604">
    <property type="entry name" value="SH3_9"/>
    <property type="match status" value="1"/>
</dbReference>
<dbReference type="EMBL" id="CAWYQH010000098">
    <property type="protein sequence ID" value="CAK8684786.1"/>
    <property type="molecule type" value="Genomic_DNA"/>
</dbReference>
<keyword evidence="13" id="KW-1185">Reference proteome</keyword>
<feature type="repeat" description="ANK" evidence="8">
    <location>
        <begin position="168"/>
        <end position="200"/>
    </location>
</feature>
<evidence type="ECO:0000256" key="8">
    <source>
        <dbReference type="PROSITE-ProRule" id="PRU00023"/>
    </source>
</evidence>
<dbReference type="SUPFAM" id="SSF50044">
    <property type="entry name" value="SH3-domain"/>
    <property type="match status" value="1"/>
</dbReference>
<dbReference type="InterPro" id="IPR002110">
    <property type="entry name" value="Ankyrin_rpt"/>
</dbReference>